<dbReference type="AlphaFoldDB" id="A0A0N0P596"/>
<evidence type="ECO:0000313" key="2">
    <source>
        <dbReference type="EMBL" id="KPI86206.1"/>
    </source>
</evidence>
<protein>
    <submittedName>
        <fullName evidence="2">Uncharacterized protein</fullName>
    </submittedName>
</protein>
<comment type="caution">
    <text evidence="2">The sequence shown here is derived from an EMBL/GenBank/DDBJ whole genome shotgun (WGS) entry which is preliminary data.</text>
</comment>
<reference evidence="2 3" key="1">
    <citation type="journal article" date="2015" name="PLoS Pathog.">
        <title>Leptomonas seymouri: Adaptations to the Dixenous Life Cycle Analyzed by Genome Sequencing, Transcriptome Profiling and Co-infection with Leishmania donovani.</title>
        <authorList>
            <person name="Kraeva N."/>
            <person name="Butenko A."/>
            <person name="Hlavacova J."/>
            <person name="Kostygov A."/>
            <person name="Myskova J."/>
            <person name="Grybchuk D."/>
            <person name="Lestinova T."/>
            <person name="Votypka J."/>
            <person name="Volf P."/>
            <person name="Opperdoes F."/>
            <person name="Flegontov P."/>
            <person name="Lukes J."/>
            <person name="Yurchenko V."/>
        </authorList>
    </citation>
    <scope>NUCLEOTIDE SEQUENCE [LARGE SCALE GENOMIC DNA]</scope>
    <source>
        <strain evidence="2 3">ATCC 30220</strain>
    </source>
</reference>
<feature type="compositionally biased region" description="Acidic residues" evidence="1">
    <location>
        <begin position="104"/>
        <end position="121"/>
    </location>
</feature>
<evidence type="ECO:0000313" key="3">
    <source>
        <dbReference type="Proteomes" id="UP000038009"/>
    </source>
</evidence>
<feature type="compositionally biased region" description="Low complexity" evidence="1">
    <location>
        <begin position="370"/>
        <end position="385"/>
    </location>
</feature>
<feature type="compositionally biased region" description="Basic and acidic residues" evidence="1">
    <location>
        <begin position="386"/>
        <end position="397"/>
    </location>
</feature>
<sequence>MIPRYDGLVPAIRGPASSAAHVGSTSNTVATTVKRYVICPTPTLTFATVSANNSKEAGGEHERRLYVFSPSADVSAPPRELRVASYFFGDTDPQPSAGASLLAAEEESSGDSAGDADEADDAEGRDPLGHIASLNSSRSAVNAGAPSGKARRRRRRGREPMRLEYEGIMDAKATAALSDRVVRVASTPASAYSHLTCVLVDLPSSWQDVHDEGAESSTKERAPPRASTYSRLVRPTALIRPILQMWGERKEASAAVDSVGGGTHAAIGISNSWYSEQSTRINNKDWKTMDAMDAEAHKPTNWSDDDGGADDGGDGSAERALAARDRKRAKAEATSQAVRSFLAGTKDALRQQAGVEDAEALRLTGNETKPPTLSPAATAANAASHATEKESERDERINGPFSTDKSHTRGGMTTLDAAAPRSMPTTAQSAPAPHAAAPTVSSTTTNCVHDASDASMTLPALAAAVLQEMRQADARTTAPFTELQRRILKRLPDFSVVNQKVKSPETKKEAVEWFQTRQRELRVWLQGQGHMISSDGTVTFVG</sequence>
<organism evidence="2 3">
    <name type="scientific">Leptomonas seymouri</name>
    <dbReference type="NCBI Taxonomy" id="5684"/>
    <lineage>
        <taxon>Eukaryota</taxon>
        <taxon>Discoba</taxon>
        <taxon>Euglenozoa</taxon>
        <taxon>Kinetoplastea</taxon>
        <taxon>Metakinetoplastina</taxon>
        <taxon>Trypanosomatida</taxon>
        <taxon>Trypanosomatidae</taxon>
        <taxon>Leishmaniinae</taxon>
        <taxon>Leptomonas</taxon>
    </lineage>
</organism>
<keyword evidence="3" id="KW-1185">Reference proteome</keyword>
<name>A0A0N0P596_LEPSE</name>
<evidence type="ECO:0000256" key="1">
    <source>
        <dbReference type="SAM" id="MobiDB-lite"/>
    </source>
</evidence>
<feature type="region of interest" description="Disordered" evidence="1">
    <location>
        <begin position="297"/>
        <end position="335"/>
    </location>
</feature>
<gene>
    <name evidence="2" type="ORF">ABL78_4719</name>
</gene>
<feature type="region of interest" description="Disordered" evidence="1">
    <location>
        <begin position="365"/>
        <end position="440"/>
    </location>
</feature>
<dbReference type="VEuPathDB" id="TriTrypDB:Lsey_0142_0040"/>
<accession>A0A0N0P596</accession>
<proteinExistence type="predicted"/>
<feature type="region of interest" description="Disordered" evidence="1">
    <location>
        <begin position="96"/>
        <end position="162"/>
    </location>
</feature>
<dbReference type="EMBL" id="LJSK01000142">
    <property type="protein sequence ID" value="KPI86206.1"/>
    <property type="molecule type" value="Genomic_DNA"/>
</dbReference>
<dbReference type="OMA" id="PASEYSH"/>
<feature type="compositionally biased region" description="Acidic residues" evidence="1">
    <location>
        <begin position="303"/>
        <end position="313"/>
    </location>
</feature>
<dbReference type="Proteomes" id="UP000038009">
    <property type="component" value="Unassembled WGS sequence"/>
</dbReference>
<dbReference type="OrthoDB" id="273657at2759"/>
<feature type="compositionally biased region" description="Low complexity" evidence="1">
    <location>
        <begin position="424"/>
        <end position="440"/>
    </location>
</feature>